<dbReference type="PANTHER" id="PTHR43633:SF1">
    <property type="entry name" value="ALCOHOL DEHYDROGENASE YQHD"/>
    <property type="match status" value="1"/>
</dbReference>
<dbReference type="InterPro" id="IPR001670">
    <property type="entry name" value="ADH_Fe/GldA"/>
</dbReference>
<keyword evidence="1" id="KW-0560">Oxidoreductase</keyword>
<dbReference type="EMBL" id="JADCKL010000017">
    <property type="protein sequence ID" value="MBE5064330.1"/>
    <property type="molecule type" value="Genomic_DNA"/>
</dbReference>
<organism evidence="4 5">
    <name type="scientific">Claveliimonas monacensis</name>
    <dbReference type="NCBI Taxonomy" id="2779351"/>
    <lineage>
        <taxon>Bacteria</taxon>
        <taxon>Bacillati</taxon>
        <taxon>Bacillota</taxon>
        <taxon>Clostridia</taxon>
        <taxon>Lachnospirales</taxon>
        <taxon>Lachnospiraceae</taxon>
        <taxon>Claveliimonas</taxon>
    </lineage>
</organism>
<feature type="domain" description="Alcohol dehydrogenase iron-type/glycerol dehydrogenase GldA" evidence="2">
    <location>
        <begin position="10"/>
        <end position="182"/>
    </location>
</feature>
<comment type="caution">
    <text evidence="4">The sequence shown here is derived from an EMBL/GenBank/DDBJ whole genome shotgun (WGS) entry which is preliminary data.</text>
</comment>
<evidence type="ECO:0000259" key="3">
    <source>
        <dbReference type="Pfam" id="PF25137"/>
    </source>
</evidence>
<gene>
    <name evidence="4" type="ORF">INF30_13820</name>
</gene>
<dbReference type="PANTHER" id="PTHR43633">
    <property type="entry name" value="ALCOHOL DEHYDROGENASE YQHD"/>
    <property type="match status" value="1"/>
</dbReference>
<evidence type="ECO:0000259" key="2">
    <source>
        <dbReference type="Pfam" id="PF00465"/>
    </source>
</evidence>
<sequence length="389" mass="43132">MLGNFSFCTPTKLYFGDESLNDLNRELPKYGKNVVLIYGGGSIKKNGIYDEVIQILSENGKNVAEISGVMPNPTVDKLYEGVEIARKHQADLLLAVGGGSVCDYAKAVSVSVNCEEDPWEKYYLRFEEPSCKTLPVGCVLTMVGTGSEMNAGAVITNPHTHQKIGHVFADEKIMPRFAILNPKYTLTLPHYQMVSGIYDIFNHICEQYFSGEDDNTSDYISEGLMRSVIHASRIANKDSQDYEARSNLMWAATWALNTLVSRGKSTDWMVHMIGQSVGAYTNATHGMTLAAVSLPYYRYIFPYGVQKFKKFAINVWDVNPEGKTDEQIAAEGLNAMEAWMKELGLVMNISDLGATEDMLEGIADGTIILPGGYKVLEHDEIVKILKESL</sequence>
<dbReference type="SUPFAM" id="SSF56796">
    <property type="entry name" value="Dehydroquinate synthase-like"/>
    <property type="match status" value="1"/>
</dbReference>
<evidence type="ECO:0000313" key="5">
    <source>
        <dbReference type="Proteomes" id="UP000758652"/>
    </source>
</evidence>
<proteinExistence type="predicted"/>
<dbReference type="Gene3D" id="3.40.50.1970">
    <property type="match status" value="1"/>
</dbReference>
<dbReference type="Pfam" id="PF00465">
    <property type="entry name" value="Fe-ADH"/>
    <property type="match status" value="1"/>
</dbReference>
<dbReference type="Pfam" id="PF25137">
    <property type="entry name" value="ADH_Fe_C"/>
    <property type="match status" value="1"/>
</dbReference>
<evidence type="ECO:0000256" key="1">
    <source>
        <dbReference type="ARBA" id="ARBA00023002"/>
    </source>
</evidence>
<dbReference type="InterPro" id="IPR044731">
    <property type="entry name" value="BDH-like"/>
</dbReference>
<protein>
    <submittedName>
        <fullName evidence="4">Iron-containing alcohol dehydrogenase</fullName>
    </submittedName>
</protein>
<name>A0ABR9RMZ5_9FIRM</name>
<accession>A0ABR9RMZ5</accession>
<dbReference type="Proteomes" id="UP000758652">
    <property type="component" value="Unassembled WGS sequence"/>
</dbReference>
<dbReference type="CDD" id="cd08187">
    <property type="entry name" value="BDH"/>
    <property type="match status" value="1"/>
</dbReference>
<evidence type="ECO:0000313" key="4">
    <source>
        <dbReference type="EMBL" id="MBE5064330.1"/>
    </source>
</evidence>
<dbReference type="InterPro" id="IPR056798">
    <property type="entry name" value="ADH_Fe_C"/>
</dbReference>
<dbReference type="RefSeq" id="WP_226395642.1">
    <property type="nucleotide sequence ID" value="NZ_JADCKL010000017.1"/>
</dbReference>
<dbReference type="Gene3D" id="1.20.1090.10">
    <property type="entry name" value="Dehydroquinate synthase-like - alpha domain"/>
    <property type="match status" value="1"/>
</dbReference>
<reference evidence="4 5" key="1">
    <citation type="submission" date="2020-10" db="EMBL/GenBank/DDBJ databases">
        <title>ChiBAC.</title>
        <authorList>
            <person name="Zenner C."/>
            <person name="Hitch T.C.A."/>
            <person name="Clavel T."/>
        </authorList>
    </citation>
    <scope>NUCLEOTIDE SEQUENCE [LARGE SCALE GENOMIC DNA]</scope>
    <source>
        <strain evidence="4 5">DSM 108991</strain>
    </source>
</reference>
<keyword evidence="5" id="KW-1185">Reference proteome</keyword>
<feature type="domain" description="Fe-containing alcohol dehydrogenase-like C-terminal" evidence="3">
    <location>
        <begin position="195"/>
        <end position="388"/>
    </location>
</feature>